<dbReference type="Pfam" id="PF01321">
    <property type="entry name" value="Creatinase_N"/>
    <property type="match status" value="1"/>
</dbReference>
<dbReference type="RefSeq" id="WP_090366082.1">
    <property type="nucleotide sequence ID" value="NZ_FNEM01000011.1"/>
</dbReference>
<evidence type="ECO:0000259" key="2">
    <source>
        <dbReference type="Pfam" id="PF01321"/>
    </source>
</evidence>
<evidence type="ECO:0000313" key="4">
    <source>
        <dbReference type="Proteomes" id="UP000199527"/>
    </source>
</evidence>
<reference evidence="4" key="1">
    <citation type="submission" date="2016-10" db="EMBL/GenBank/DDBJ databases">
        <authorList>
            <person name="Varghese N."/>
            <person name="Submissions S."/>
        </authorList>
    </citation>
    <scope>NUCLEOTIDE SEQUENCE [LARGE SCALE GENOMIC DNA]</scope>
    <source>
        <strain evidence="4">DSM 23317</strain>
    </source>
</reference>
<proteinExistence type="predicted"/>
<evidence type="ECO:0000313" key="3">
    <source>
        <dbReference type="EMBL" id="SDJ67768.1"/>
    </source>
</evidence>
<keyword evidence="4" id="KW-1185">Reference proteome</keyword>
<dbReference type="InterPro" id="IPR000994">
    <property type="entry name" value="Pept_M24"/>
</dbReference>
<dbReference type="SUPFAM" id="SSF53092">
    <property type="entry name" value="Creatinase/prolidase N-terminal domain"/>
    <property type="match status" value="1"/>
</dbReference>
<dbReference type="AlphaFoldDB" id="A0A1G8VNX3"/>
<dbReference type="Gene3D" id="3.90.230.10">
    <property type="entry name" value="Creatinase/methionine aminopeptidase superfamily"/>
    <property type="match status" value="1"/>
</dbReference>
<dbReference type="OrthoDB" id="9761809at2"/>
<organism evidence="3 4">
    <name type="scientific">Ferrimonas sediminum</name>
    <dbReference type="NCBI Taxonomy" id="718193"/>
    <lineage>
        <taxon>Bacteria</taxon>
        <taxon>Pseudomonadati</taxon>
        <taxon>Pseudomonadota</taxon>
        <taxon>Gammaproteobacteria</taxon>
        <taxon>Alteromonadales</taxon>
        <taxon>Ferrimonadaceae</taxon>
        <taxon>Ferrimonas</taxon>
    </lineage>
</organism>
<dbReference type="Pfam" id="PF00557">
    <property type="entry name" value="Peptidase_M24"/>
    <property type="match status" value="1"/>
</dbReference>
<dbReference type="PANTHER" id="PTHR46112">
    <property type="entry name" value="AMINOPEPTIDASE"/>
    <property type="match status" value="1"/>
</dbReference>
<dbReference type="EMBL" id="FNEM01000011">
    <property type="protein sequence ID" value="SDJ67768.1"/>
    <property type="molecule type" value="Genomic_DNA"/>
</dbReference>
<dbReference type="InterPro" id="IPR029149">
    <property type="entry name" value="Creatin/AminoP/Spt16_N"/>
</dbReference>
<feature type="domain" description="Peptidase M24" evidence="1">
    <location>
        <begin position="177"/>
        <end position="384"/>
    </location>
</feature>
<dbReference type="SUPFAM" id="SSF55920">
    <property type="entry name" value="Creatinase/aminopeptidase"/>
    <property type="match status" value="1"/>
</dbReference>
<dbReference type="PANTHER" id="PTHR46112:SF3">
    <property type="entry name" value="AMINOPEPTIDASE YPDF"/>
    <property type="match status" value="1"/>
</dbReference>
<dbReference type="Gene3D" id="3.40.350.10">
    <property type="entry name" value="Creatinase/prolidase N-terminal domain"/>
    <property type="match status" value="1"/>
</dbReference>
<feature type="domain" description="Creatinase N-terminal" evidence="2">
    <location>
        <begin position="35"/>
        <end position="169"/>
    </location>
</feature>
<name>A0A1G8VNX3_9GAMM</name>
<dbReference type="InterPro" id="IPR000587">
    <property type="entry name" value="Creatinase_N"/>
</dbReference>
<dbReference type="InterPro" id="IPR036005">
    <property type="entry name" value="Creatinase/aminopeptidase-like"/>
</dbReference>
<protein>
    <submittedName>
        <fullName evidence="3">Xaa-Pro dipeptidase</fullName>
    </submittedName>
</protein>
<gene>
    <name evidence="3" type="ORF">SAMN04488540_111118</name>
</gene>
<dbReference type="InterPro" id="IPR050659">
    <property type="entry name" value="Peptidase_M24B"/>
</dbReference>
<evidence type="ECO:0000259" key="1">
    <source>
        <dbReference type="Pfam" id="PF00557"/>
    </source>
</evidence>
<accession>A0A1G8VNX3</accession>
<sequence length="409" mass="45093">MTIGVGGSTTEQELARLSNLSGRASAISVAEFKQRMQRATSLMQQQGLRGIFLNAGTNLYYFTGLKWSPSERMVGALLLDSGELLYIAPWFERDSLRDFMQIDAPFHGWHEHENPADRVAALLAERGIADGKLAMDESASFFLFDGLRRACPQIDWVNGSSISAPCRMIKSEAEIALMQTAKAMTLEVQKSAARILREGITTTEVTAFIDEAHKRVGAPGGSSFCIVLFGLATSFPHGVKEPQRLKRNDWVLIDTGCLLQGYNSDITRTYCFGEPSERQRQMWQVEKDAQAAAFAAAQLGQPCEVADAAAREVLESHGLGPGYQLPGLPHRTGHGCGLDIHEWPYLVKGDRTLLAPGMVFSNEPMLVLPGEFGVRLEDHFYMTESGPRWFTDPSHSLDDPFGLQLDATH</sequence>
<dbReference type="Proteomes" id="UP000199527">
    <property type="component" value="Unassembled WGS sequence"/>
</dbReference>